<dbReference type="RefSeq" id="WP_180909414.1">
    <property type="nucleotide sequence ID" value="NZ_CAIJDP010000074.1"/>
</dbReference>
<keyword evidence="2" id="KW-1185">Reference proteome</keyword>
<dbReference type="Proteomes" id="UP000530060">
    <property type="component" value="Unassembled WGS sequence"/>
</dbReference>
<dbReference type="AlphaFoldDB" id="A0A6V6Z241"/>
<protein>
    <submittedName>
        <fullName evidence="1">Uncharacterized protein</fullName>
    </submittedName>
</protein>
<name>A0A6V6Z241_9FLAO</name>
<proteinExistence type="predicted"/>
<evidence type="ECO:0000313" key="2">
    <source>
        <dbReference type="Proteomes" id="UP000530060"/>
    </source>
</evidence>
<reference evidence="1 2" key="1">
    <citation type="submission" date="2020-06" db="EMBL/GenBank/DDBJ databases">
        <authorList>
            <person name="Criscuolo A."/>
        </authorList>
    </citation>
    <scope>NUCLEOTIDE SEQUENCE [LARGE SCALE GENOMIC DNA]</scope>
    <source>
        <strain evidence="2">CIP 111411</strain>
    </source>
</reference>
<comment type="caution">
    <text evidence="1">The sequence shown here is derived from an EMBL/GenBank/DDBJ whole genome shotgun (WGS) entry which is preliminary data.</text>
</comment>
<dbReference type="EMBL" id="CAIJDP010000074">
    <property type="protein sequence ID" value="CAD0005811.1"/>
    <property type="molecule type" value="Genomic_DNA"/>
</dbReference>
<gene>
    <name evidence="1" type="ORF">FLAT13_02981</name>
</gene>
<sequence>MKTYIFLIILFYSSYSRSQYTKAVDSLNNEICKSLVQDKNLNNEIRINTINNSHITPYLSKFKDTIIQEKIFAQIFYRLQKDCNEFVALFPNKSPESTWSMQNERPLQIISKEECNNFSKTSKYYYVENDGNKVEVTLKDNLWVEKFSDNTFSKLHYKNQGNCEFELEFIESDNVSRKNLSIKGEKYLYKLYNEDNLTYSVYTKNKETYYIFKIVKQ</sequence>
<evidence type="ECO:0000313" key="1">
    <source>
        <dbReference type="EMBL" id="CAD0005811.1"/>
    </source>
</evidence>
<organism evidence="1 2">
    <name type="scientific">Flavobacterium salmonis</name>
    <dbReference type="NCBI Taxonomy" id="2654844"/>
    <lineage>
        <taxon>Bacteria</taxon>
        <taxon>Pseudomonadati</taxon>
        <taxon>Bacteroidota</taxon>
        <taxon>Flavobacteriia</taxon>
        <taxon>Flavobacteriales</taxon>
        <taxon>Flavobacteriaceae</taxon>
        <taxon>Flavobacterium</taxon>
    </lineage>
</organism>
<accession>A0A6V6Z241</accession>